<dbReference type="GO" id="GO:0016810">
    <property type="term" value="F:hydrolase activity, acting on carbon-nitrogen (but not peptide) bonds"/>
    <property type="evidence" value="ECO:0007669"/>
    <property type="project" value="InterPro"/>
</dbReference>
<dbReference type="InterPro" id="IPR006680">
    <property type="entry name" value="Amidohydro-rel"/>
</dbReference>
<evidence type="ECO:0000259" key="2">
    <source>
        <dbReference type="Pfam" id="PF01979"/>
    </source>
</evidence>
<proteinExistence type="predicted"/>
<dbReference type="PANTHER" id="PTHR43794:SF11">
    <property type="entry name" value="AMIDOHYDROLASE-RELATED DOMAIN-CONTAINING PROTEIN"/>
    <property type="match status" value="1"/>
</dbReference>
<evidence type="ECO:0000313" key="3">
    <source>
        <dbReference type="EMBL" id="CAB4866090.1"/>
    </source>
</evidence>
<dbReference type="NCBIfam" id="NF006056">
    <property type="entry name" value="PRK08204.1"/>
    <property type="match status" value="1"/>
</dbReference>
<dbReference type="InterPro" id="IPR011059">
    <property type="entry name" value="Metal-dep_hydrolase_composite"/>
</dbReference>
<gene>
    <name evidence="3" type="ORF">UFOPK3402_00461</name>
</gene>
<dbReference type="Pfam" id="PF01979">
    <property type="entry name" value="Amidohydro_1"/>
    <property type="match status" value="1"/>
</dbReference>
<reference evidence="3" key="1">
    <citation type="submission" date="2020-05" db="EMBL/GenBank/DDBJ databases">
        <authorList>
            <person name="Chiriac C."/>
            <person name="Salcher M."/>
            <person name="Ghai R."/>
            <person name="Kavagutti S V."/>
        </authorList>
    </citation>
    <scope>NUCLEOTIDE SEQUENCE</scope>
</reference>
<dbReference type="InterPro" id="IPR050287">
    <property type="entry name" value="MTA/SAH_deaminase"/>
</dbReference>
<dbReference type="Gene3D" id="2.30.40.10">
    <property type="entry name" value="Urease, subunit C, domain 1"/>
    <property type="match status" value="1"/>
</dbReference>
<dbReference type="EMBL" id="CAFBLS010000038">
    <property type="protein sequence ID" value="CAB4866090.1"/>
    <property type="molecule type" value="Genomic_DNA"/>
</dbReference>
<organism evidence="3">
    <name type="scientific">freshwater metagenome</name>
    <dbReference type="NCBI Taxonomy" id="449393"/>
    <lineage>
        <taxon>unclassified sequences</taxon>
        <taxon>metagenomes</taxon>
        <taxon>ecological metagenomes</taxon>
    </lineage>
</organism>
<evidence type="ECO:0000256" key="1">
    <source>
        <dbReference type="ARBA" id="ARBA00022801"/>
    </source>
</evidence>
<dbReference type="AlphaFoldDB" id="A0A6J7D903"/>
<dbReference type="Gene3D" id="3.20.20.140">
    <property type="entry name" value="Metal-dependent hydrolases"/>
    <property type="match status" value="1"/>
</dbReference>
<dbReference type="SUPFAM" id="SSF51338">
    <property type="entry name" value="Composite domain of metallo-dependent hydrolases"/>
    <property type="match status" value="1"/>
</dbReference>
<name>A0A6J7D903_9ZZZZ</name>
<accession>A0A6J7D903</accession>
<feature type="domain" description="Amidohydrolase-related" evidence="2">
    <location>
        <begin position="56"/>
        <end position="417"/>
    </location>
</feature>
<sequence>MIQRKILIRNGYVITMDSQRTTLSRGEVLIGDDKILAVGHGLPEDDAEIVDADGGIIMPGFVDNHRHMWQTNLRAMLADWTLHEYMRGIRFSISPVLRPEDIGAGNYIGALEALNAGVTTVFDYSHSNNSPDHATAGVEALQQSGMRAVYGYGLVPAPIDHPAFQSVEDRIRDAERIHNDYLSSTTALVTMGMALTETGLIPWSSTTKEVNAARAMDVPMSIHNNNYFGVTVSQGVAPMYKHGLLGPDQIHVHCNTSTPDEFRMLADHGCTIVSTPDTEIQMGMGHPVFNEAKQYGIRSTVGCDIITLNGGDIVGQLRLGLQDARVRVNDTFNARKEMPLRLTTSSMDSLAWGTINGAEALGLGSVTGSLEAGKQADVIIIKGDSPNLWPINEEPGTVVFHSHPGDIDTVFVAGKAVKRGGRLVGVDYAAARKQAEDSRDWILAEVMKVSGMVLPPEESMSLISVEETAVANMEL</sequence>
<keyword evidence="1" id="KW-0378">Hydrolase</keyword>
<dbReference type="InterPro" id="IPR032466">
    <property type="entry name" value="Metal_Hydrolase"/>
</dbReference>
<dbReference type="PANTHER" id="PTHR43794">
    <property type="entry name" value="AMINOHYDROLASE SSNA-RELATED"/>
    <property type="match status" value="1"/>
</dbReference>
<protein>
    <submittedName>
        <fullName evidence="3">Unannotated protein</fullName>
    </submittedName>
</protein>
<dbReference type="SUPFAM" id="SSF51556">
    <property type="entry name" value="Metallo-dependent hydrolases"/>
    <property type="match status" value="1"/>
</dbReference>